<dbReference type="Proteomes" id="UP000789508">
    <property type="component" value="Unassembled WGS sequence"/>
</dbReference>
<evidence type="ECO:0000256" key="1">
    <source>
        <dbReference type="SAM" id="MobiDB-lite"/>
    </source>
</evidence>
<organism evidence="2 3">
    <name type="scientific">Ambispora leptoticha</name>
    <dbReference type="NCBI Taxonomy" id="144679"/>
    <lineage>
        <taxon>Eukaryota</taxon>
        <taxon>Fungi</taxon>
        <taxon>Fungi incertae sedis</taxon>
        <taxon>Mucoromycota</taxon>
        <taxon>Glomeromycotina</taxon>
        <taxon>Glomeromycetes</taxon>
        <taxon>Archaeosporales</taxon>
        <taxon>Ambisporaceae</taxon>
        <taxon>Ambispora</taxon>
    </lineage>
</organism>
<reference evidence="2" key="1">
    <citation type="submission" date="2021-06" db="EMBL/GenBank/DDBJ databases">
        <authorList>
            <person name="Kallberg Y."/>
            <person name="Tangrot J."/>
            <person name="Rosling A."/>
        </authorList>
    </citation>
    <scope>NUCLEOTIDE SEQUENCE</scope>
    <source>
        <strain evidence="2">FL130A</strain>
    </source>
</reference>
<protein>
    <submittedName>
        <fullName evidence="2">5687_t:CDS:1</fullName>
    </submittedName>
</protein>
<gene>
    <name evidence="2" type="ORF">ALEPTO_LOCUS1572</name>
</gene>
<dbReference type="OrthoDB" id="10478946at2759"/>
<name>A0A9N8VUR0_9GLOM</name>
<accession>A0A9N8VUR0</accession>
<keyword evidence="3" id="KW-1185">Reference proteome</keyword>
<feature type="compositionally biased region" description="Basic and acidic residues" evidence="1">
    <location>
        <begin position="151"/>
        <end position="167"/>
    </location>
</feature>
<evidence type="ECO:0000313" key="2">
    <source>
        <dbReference type="EMBL" id="CAG8461654.1"/>
    </source>
</evidence>
<proteinExistence type="predicted"/>
<dbReference type="AlphaFoldDB" id="A0A9N8VUR0"/>
<sequence>MSFIVSQADDESNIDIDIDISNFEKQATLNSTSLLRIKPDNSNIESHYSSTSINQNTDITINSHILQTTTPSQTNDCGSSSDKNVEDNKFLAYKSKIPTGRNVVDDSENRLSDASEDSDTLNRDGALTPPGFWLIDVNSPPRTPEQTAHLAAKEAEGRRRTNEEWKNTQKKKRISPKGSRIYGSHMTK</sequence>
<dbReference type="EMBL" id="CAJVPS010000179">
    <property type="protein sequence ID" value="CAG8461654.1"/>
    <property type="molecule type" value="Genomic_DNA"/>
</dbReference>
<comment type="caution">
    <text evidence="2">The sequence shown here is derived from an EMBL/GenBank/DDBJ whole genome shotgun (WGS) entry which is preliminary data.</text>
</comment>
<feature type="compositionally biased region" description="Basic and acidic residues" evidence="1">
    <location>
        <begin position="103"/>
        <end position="113"/>
    </location>
</feature>
<evidence type="ECO:0000313" key="3">
    <source>
        <dbReference type="Proteomes" id="UP000789508"/>
    </source>
</evidence>
<feature type="region of interest" description="Disordered" evidence="1">
    <location>
        <begin position="101"/>
        <end position="127"/>
    </location>
</feature>
<feature type="region of interest" description="Disordered" evidence="1">
    <location>
        <begin position="139"/>
        <end position="188"/>
    </location>
</feature>